<dbReference type="PANTHER" id="PTHR40460:SF1">
    <property type="entry name" value="CSBD-LIKE DOMAIN-CONTAINING PROTEIN"/>
    <property type="match status" value="1"/>
</dbReference>
<name>A0A9N9APP2_9GLOM</name>
<feature type="non-terminal residue" evidence="1">
    <location>
        <position position="1"/>
    </location>
</feature>
<dbReference type="OrthoDB" id="9999611at2759"/>
<dbReference type="PANTHER" id="PTHR40460">
    <property type="entry name" value="CHROMOSOME 1, WHOLE GENOME SHOTGUN SEQUENCE"/>
    <property type="match status" value="1"/>
</dbReference>
<keyword evidence="2" id="KW-1185">Reference proteome</keyword>
<evidence type="ECO:0000313" key="2">
    <source>
        <dbReference type="Proteomes" id="UP000789396"/>
    </source>
</evidence>
<dbReference type="Proteomes" id="UP000789396">
    <property type="component" value="Unassembled WGS sequence"/>
</dbReference>
<dbReference type="AlphaFoldDB" id="A0A9N9APP2"/>
<proteinExistence type="predicted"/>
<gene>
    <name evidence="1" type="ORF">RFULGI_LOCUS4199</name>
</gene>
<evidence type="ECO:0000313" key="1">
    <source>
        <dbReference type="EMBL" id="CAG8540478.1"/>
    </source>
</evidence>
<protein>
    <submittedName>
        <fullName evidence="1">16475_t:CDS:1</fullName>
    </submittedName>
</protein>
<comment type="caution">
    <text evidence="1">The sequence shown here is derived from an EMBL/GenBank/DDBJ whole genome shotgun (WGS) entry which is preliminary data.</text>
</comment>
<dbReference type="EMBL" id="CAJVPZ010004064">
    <property type="protein sequence ID" value="CAG8540478.1"/>
    <property type="molecule type" value="Genomic_DNA"/>
</dbReference>
<accession>A0A9N9APP2</accession>
<sequence>MSEQPSKLNASATYYTGATKETGQAAQVEGNAEYDAAIKEAPPSKFNANYNATVGAVKETIGSAIGHTSLEKSGAEQRRKGNEELEAAKMTDYVSGAGNKVKGAVQEQVGATIGDKRMEAEGAATKIKG</sequence>
<organism evidence="1 2">
    <name type="scientific">Racocetra fulgida</name>
    <dbReference type="NCBI Taxonomy" id="60492"/>
    <lineage>
        <taxon>Eukaryota</taxon>
        <taxon>Fungi</taxon>
        <taxon>Fungi incertae sedis</taxon>
        <taxon>Mucoromycota</taxon>
        <taxon>Glomeromycotina</taxon>
        <taxon>Glomeromycetes</taxon>
        <taxon>Diversisporales</taxon>
        <taxon>Gigasporaceae</taxon>
        <taxon>Racocetra</taxon>
    </lineage>
</organism>
<reference evidence="1" key="1">
    <citation type="submission" date="2021-06" db="EMBL/GenBank/DDBJ databases">
        <authorList>
            <person name="Kallberg Y."/>
            <person name="Tangrot J."/>
            <person name="Rosling A."/>
        </authorList>
    </citation>
    <scope>NUCLEOTIDE SEQUENCE</scope>
    <source>
        <strain evidence="1">IN212</strain>
    </source>
</reference>